<accession>A0A016VFP7</accession>
<sequence>MYSFLESDSRLLASFSGLPSLSLGTSLKAVCHLFPGFELLTDSGPSRCAGFNDIVAATYLARPRFWSVEFLAFLSLIMSNQNDVRVGVEALWGLPPSCLPRAQNRFKRDLKNKSPISSVFRNPV</sequence>
<proteinExistence type="predicted"/>
<evidence type="ECO:0000313" key="1">
    <source>
        <dbReference type="EMBL" id="EYC25538.1"/>
    </source>
</evidence>
<gene>
    <name evidence="1" type="primary">Acey_s0011.g1264</name>
    <name evidence="1" type="ORF">Y032_0011g1264</name>
</gene>
<reference evidence="2" key="1">
    <citation type="journal article" date="2015" name="Nat. Genet.">
        <title>The genome and transcriptome of the zoonotic hookworm Ancylostoma ceylanicum identify infection-specific gene families.</title>
        <authorList>
            <person name="Schwarz E.M."/>
            <person name="Hu Y."/>
            <person name="Antoshechkin I."/>
            <person name="Miller M.M."/>
            <person name="Sternberg P.W."/>
            <person name="Aroian R.V."/>
        </authorList>
    </citation>
    <scope>NUCLEOTIDE SEQUENCE</scope>
    <source>
        <strain evidence="2">HY135</strain>
    </source>
</reference>
<dbReference type="AlphaFoldDB" id="A0A016VFP7"/>
<keyword evidence="2" id="KW-1185">Reference proteome</keyword>
<organism evidence="1 2">
    <name type="scientific">Ancylostoma ceylanicum</name>
    <dbReference type="NCBI Taxonomy" id="53326"/>
    <lineage>
        <taxon>Eukaryota</taxon>
        <taxon>Metazoa</taxon>
        <taxon>Ecdysozoa</taxon>
        <taxon>Nematoda</taxon>
        <taxon>Chromadorea</taxon>
        <taxon>Rhabditida</taxon>
        <taxon>Rhabditina</taxon>
        <taxon>Rhabditomorpha</taxon>
        <taxon>Strongyloidea</taxon>
        <taxon>Ancylostomatidae</taxon>
        <taxon>Ancylostomatinae</taxon>
        <taxon>Ancylostoma</taxon>
    </lineage>
</organism>
<dbReference type="EMBL" id="JARK01001347">
    <property type="protein sequence ID" value="EYC25538.1"/>
    <property type="molecule type" value="Genomic_DNA"/>
</dbReference>
<comment type="caution">
    <text evidence="1">The sequence shown here is derived from an EMBL/GenBank/DDBJ whole genome shotgun (WGS) entry which is preliminary data.</text>
</comment>
<name>A0A016VFP7_9BILA</name>
<protein>
    <submittedName>
        <fullName evidence="1">Uncharacterized protein</fullName>
    </submittedName>
</protein>
<evidence type="ECO:0000313" key="2">
    <source>
        <dbReference type="Proteomes" id="UP000024635"/>
    </source>
</evidence>
<dbReference type="Proteomes" id="UP000024635">
    <property type="component" value="Unassembled WGS sequence"/>
</dbReference>